<dbReference type="EMBL" id="CP010849">
    <property type="protein sequence ID" value="AJP04781.1"/>
    <property type="molecule type" value="Genomic_DNA"/>
</dbReference>
<sequence length="162" mass="18250">MAGAGPAPKDPSRRARRNKEAQPQTILRFERAEAPELPDFRIEKDGELVEFVWPERTREWWQMWVDSPQAEHFGSTDWDFLLDTALIHARFWRGDMSVAAELRLRVAKHGATMEDRARLRMAFAEADDADGGKGSSGTETAKARYAKLRVVKPGEEGKPSGG</sequence>
<dbReference type="PATRIC" id="fig|477245.3.peg.6024"/>
<dbReference type="AlphaFoldDB" id="A0A0C5GJU7"/>
<dbReference type="KEGG" id="scw:TU94_28385"/>
<dbReference type="HOGENOM" id="CLU_136124_0_0_11"/>
<evidence type="ECO:0000313" key="3">
    <source>
        <dbReference type="Proteomes" id="UP000032234"/>
    </source>
</evidence>
<organism evidence="2 3">
    <name type="scientific">Streptomyces cyaneogriseus subsp. noncyanogenus</name>
    <dbReference type="NCBI Taxonomy" id="477245"/>
    <lineage>
        <taxon>Bacteria</taxon>
        <taxon>Bacillati</taxon>
        <taxon>Actinomycetota</taxon>
        <taxon>Actinomycetes</taxon>
        <taxon>Kitasatosporales</taxon>
        <taxon>Streptomycetaceae</taxon>
        <taxon>Streptomyces</taxon>
    </lineage>
</organism>
<name>A0A0C5GJU7_9ACTN</name>
<dbReference type="OrthoDB" id="3233083at2"/>
<evidence type="ECO:0000256" key="1">
    <source>
        <dbReference type="SAM" id="MobiDB-lite"/>
    </source>
</evidence>
<dbReference type="InterPro" id="IPR057972">
    <property type="entry name" value="Terminase_7"/>
</dbReference>
<protein>
    <recommendedName>
        <fullName evidence="4">Terminase small subunit</fullName>
    </recommendedName>
</protein>
<dbReference type="Proteomes" id="UP000032234">
    <property type="component" value="Chromosome"/>
</dbReference>
<feature type="region of interest" description="Disordered" evidence="1">
    <location>
        <begin position="125"/>
        <end position="162"/>
    </location>
</feature>
<gene>
    <name evidence="2" type="ORF">TU94_28385</name>
</gene>
<feature type="compositionally biased region" description="Basic and acidic residues" evidence="1">
    <location>
        <begin position="152"/>
        <end position="162"/>
    </location>
</feature>
<keyword evidence="3" id="KW-1185">Reference proteome</keyword>
<evidence type="ECO:0000313" key="2">
    <source>
        <dbReference type="EMBL" id="AJP04781.1"/>
    </source>
</evidence>
<proteinExistence type="predicted"/>
<reference evidence="2 3" key="1">
    <citation type="submission" date="2015-02" db="EMBL/GenBank/DDBJ databases">
        <title>Genome sequence of thermotolerant Streptomyces cyaneogriseus subsp. Noncyanogenus NMWT1, the producer of nematocidal antibiotics nemadectin.</title>
        <authorList>
            <person name="Wang H."/>
            <person name="Li C."/>
            <person name="Xiang W."/>
            <person name="Wang X."/>
        </authorList>
    </citation>
    <scope>NUCLEOTIDE SEQUENCE [LARGE SCALE GENOMIC DNA]</scope>
    <source>
        <strain evidence="2 3">NMWT 1</strain>
    </source>
</reference>
<dbReference type="RefSeq" id="WP_044385865.1">
    <property type="nucleotide sequence ID" value="NZ_CP010849.1"/>
</dbReference>
<accession>A0A0C5GJU7</accession>
<dbReference type="Pfam" id="PF25673">
    <property type="entry name" value="Terminase_7"/>
    <property type="match status" value="1"/>
</dbReference>
<feature type="region of interest" description="Disordered" evidence="1">
    <location>
        <begin position="1"/>
        <end position="26"/>
    </location>
</feature>
<evidence type="ECO:0008006" key="4">
    <source>
        <dbReference type="Google" id="ProtNLM"/>
    </source>
</evidence>